<dbReference type="InterPro" id="IPR011043">
    <property type="entry name" value="Gal_Oxase/kelch_b-propeller"/>
</dbReference>
<evidence type="ECO:0000256" key="3">
    <source>
        <dbReference type="ARBA" id="ARBA00038487"/>
    </source>
</evidence>
<evidence type="ECO:0000313" key="7">
    <source>
        <dbReference type="Proteomes" id="UP001642540"/>
    </source>
</evidence>
<dbReference type="Gene3D" id="2.120.10.80">
    <property type="entry name" value="Kelch-type beta propeller"/>
    <property type="match status" value="2"/>
</dbReference>
<keyword evidence="1" id="KW-0880">Kelch repeat</keyword>
<dbReference type="Pfam" id="PF24681">
    <property type="entry name" value="Kelch_KLHDC2_KLHL20_DRC7"/>
    <property type="match status" value="1"/>
</dbReference>
<dbReference type="SUPFAM" id="SSF50965">
    <property type="entry name" value="Galactose oxidase, central domain"/>
    <property type="match status" value="1"/>
</dbReference>
<feature type="chain" id="PRO_5047160846" description="Kelch domain-containing protein 10" evidence="5">
    <location>
        <begin position="19"/>
        <end position="501"/>
    </location>
</feature>
<organism evidence="6 7">
    <name type="scientific">Orchesella dallaii</name>
    <dbReference type="NCBI Taxonomy" id="48710"/>
    <lineage>
        <taxon>Eukaryota</taxon>
        <taxon>Metazoa</taxon>
        <taxon>Ecdysozoa</taxon>
        <taxon>Arthropoda</taxon>
        <taxon>Hexapoda</taxon>
        <taxon>Collembola</taxon>
        <taxon>Entomobryomorpha</taxon>
        <taxon>Entomobryoidea</taxon>
        <taxon>Orchesellidae</taxon>
        <taxon>Orchesellinae</taxon>
        <taxon>Orchesella</taxon>
    </lineage>
</organism>
<evidence type="ECO:0000256" key="4">
    <source>
        <dbReference type="ARBA" id="ARBA00041041"/>
    </source>
</evidence>
<comment type="similarity">
    <text evidence="3">Belongs to the KLHDC10 family.</text>
</comment>
<comment type="caution">
    <text evidence="6">The sequence shown here is derived from an EMBL/GenBank/DDBJ whole genome shotgun (WGS) entry which is preliminary data.</text>
</comment>
<sequence>MLSYIIFILKLFLREAWLHLKSSFNSNKRYWRILQILFKKYWRRSSQKMEKITEETHGFKPLVFTEVEVEPLGGNHVCPPLSGPDPRSGHRTVCDDANMYAYGGYLRTESLGAVEQRLFEELWCFNFAEERWKFLPAVGNTHTEVASHCAILYGNFLHVFGGTGVIFGESTSNELHTCDLRSLQWEKVSTFGEAPKPQYGQAVVLDEARKCIYVIGGTTGFEFSMDVHMLHLPTKTWEALYICNGDQAEPRPRYRHEVAFDGKNIYVFGGGTATSAFGLKIVPIFNLETRKWKKVSTKGYSAGNLAGGQGGDSINGIDALKEFPLRRKCFSSVQMGDDVYICGGCNNQTVYQDIWRFNIPKRQWHFLPIQMPTPLSFHAASLTSEGCMYVFGGVTSIKRGVRTNQVFKIWLKIPKLKEMCWDVLLRYNKNLKTLKREALMDIGIPYDFAKRVHPSPPSGKPHVGAESLWDSDLLKTSFSCSCDPANEDGSSSPPFPVPMID</sequence>
<dbReference type="EMBL" id="CAXLJM020000046">
    <property type="protein sequence ID" value="CAL8111185.1"/>
    <property type="molecule type" value="Genomic_DNA"/>
</dbReference>
<keyword evidence="5" id="KW-0732">Signal</keyword>
<reference evidence="6 7" key="1">
    <citation type="submission" date="2024-08" db="EMBL/GenBank/DDBJ databases">
        <authorList>
            <person name="Cucini C."/>
            <person name="Frati F."/>
        </authorList>
    </citation>
    <scope>NUCLEOTIDE SEQUENCE [LARGE SCALE GENOMIC DNA]</scope>
</reference>
<evidence type="ECO:0000256" key="1">
    <source>
        <dbReference type="ARBA" id="ARBA00022441"/>
    </source>
</evidence>
<proteinExistence type="inferred from homology"/>
<dbReference type="Proteomes" id="UP001642540">
    <property type="component" value="Unassembled WGS sequence"/>
</dbReference>
<accession>A0ABP1QSP3</accession>
<keyword evidence="2" id="KW-0677">Repeat</keyword>
<evidence type="ECO:0000256" key="2">
    <source>
        <dbReference type="ARBA" id="ARBA00022737"/>
    </source>
</evidence>
<protein>
    <recommendedName>
        <fullName evidence="4">Kelch domain-containing protein 10</fullName>
    </recommendedName>
</protein>
<dbReference type="SUPFAM" id="SSF117281">
    <property type="entry name" value="Kelch motif"/>
    <property type="match status" value="1"/>
</dbReference>
<dbReference type="SMART" id="SM00612">
    <property type="entry name" value="Kelch"/>
    <property type="match status" value="2"/>
</dbReference>
<dbReference type="PANTHER" id="PTHR46428:SF1">
    <property type="entry name" value="KELCH DOMAIN-CONTAINING PROTEIN 10"/>
    <property type="match status" value="1"/>
</dbReference>
<keyword evidence="7" id="KW-1185">Reference proteome</keyword>
<dbReference type="InterPro" id="IPR015915">
    <property type="entry name" value="Kelch-typ_b-propeller"/>
</dbReference>
<dbReference type="InterPro" id="IPR006652">
    <property type="entry name" value="Kelch_1"/>
</dbReference>
<feature type="signal peptide" evidence="5">
    <location>
        <begin position="1"/>
        <end position="18"/>
    </location>
</feature>
<evidence type="ECO:0000313" key="6">
    <source>
        <dbReference type="EMBL" id="CAL8111185.1"/>
    </source>
</evidence>
<dbReference type="Pfam" id="PF01344">
    <property type="entry name" value="Kelch_1"/>
    <property type="match status" value="1"/>
</dbReference>
<gene>
    <name evidence="6" type="ORF">ODALV1_LOCUS14808</name>
</gene>
<dbReference type="InterPro" id="IPR052125">
    <property type="entry name" value="KLHDC10"/>
</dbReference>
<dbReference type="PANTHER" id="PTHR46428">
    <property type="entry name" value="KELCH DOMAIN-CONTAINING PROTEIN 10"/>
    <property type="match status" value="1"/>
</dbReference>
<evidence type="ECO:0000256" key="5">
    <source>
        <dbReference type="SAM" id="SignalP"/>
    </source>
</evidence>
<name>A0ABP1QSP3_9HEXA</name>